<dbReference type="OrthoDB" id="6402750at2759"/>
<gene>
    <name evidence="3" type="primary">LOC108667030</name>
</gene>
<evidence type="ECO:0000313" key="3">
    <source>
        <dbReference type="RefSeq" id="XP_018009501.1"/>
    </source>
</evidence>
<dbReference type="GeneID" id="108667030"/>
<dbReference type="RefSeq" id="XP_018009501.1">
    <property type="nucleotide sequence ID" value="XM_018154012.2"/>
</dbReference>
<organism evidence="2 3">
    <name type="scientific">Hyalella azteca</name>
    <name type="common">Amphipod</name>
    <dbReference type="NCBI Taxonomy" id="294128"/>
    <lineage>
        <taxon>Eukaryota</taxon>
        <taxon>Metazoa</taxon>
        <taxon>Ecdysozoa</taxon>
        <taxon>Arthropoda</taxon>
        <taxon>Crustacea</taxon>
        <taxon>Multicrustacea</taxon>
        <taxon>Malacostraca</taxon>
        <taxon>Eumalacostraca</taxon>
        <taxon>Peracarida</taxon>
        <taxon>Amphipoda</taxon>
        <taxon>Senticaudata</taxon>
        <taxon>Talitrida</taxon>
        <taxon>Talitroidea</taxon>
        <taxon>Hyalellidae</taxon>
        <taxon>Hyalella</taxon>
    </lineage>
</organism>
<dbReference type="AlphaFoldDB" id="A0A8B7N6M9"/>
<evidence type="ECO:0000256" key="1">
    <source>
        <dbReference type="SAM" id="MobiDB-lite"/>
    </source>
</evidence>
<proteinExistence type="predicted"/>
<dbReference type="Proteomes" id="UP000694843">
    <property type="component" value="Unplaced"/>
</dbReference>
<protein>
    <submittedName>
        <fullName evidence="3">Uncharacterized protein LOC108667030</fullName>
    </submittedName>
</protein>
<reference evidence="3" key="1">
    <citation type="submission" date="2025-08" db="UniProtKB">
        <authorList>
            <consortium name="RefSeq"/>
        </authorList>
    </citation>
    <scope>IDENTIFICATION</scope>
    <source>
        <tissue evidence="3">Whole organism</tissue>
    </source>
</reference>
<feature type="region of interest" description="Disordered" evidence="1">
    <location>
        <begin position="10"/>
        <end position="29"/>
    </location>
</feature>
<evidence type="ECO:0000313" key="2">
    <source>
        <dbReference type="Proteomes" id="UP000694843"/>
    </source>
</evidence>
<keyword evidence="2" id="KW-1185">Reference proteome</keyword>
<dbReference type="KEGG" id="hazt:108667030"/>
<name>A0A8B7N6M9_HYAAZ</name>
<accession>A0A8B7N6M9</accession>
<sequence length="1062" mass="121913">MSQGAVRKFIARRRSSGEDQDEIPLPGPPRHSYFSTLRAKFPHLEFPNEVDTLFEDDFYLPPRSCFMGEAVPIFNVDENGVRYYQRPISALAPERVMKMARPNMDDDFLQQISKEDVRAYSRIVQHSRSKPSEAMSLERLFSNGIHIYGLDFKRTPQEWVLDEAERVINSVRECYIVDKRHLESAYLSVVALALRVMVVGQGYTPAARAIAAAAFPQDLMGPWDVVHNDVVVTRGFYAEPVTCQRALHNVQLTLHHLTHVPGQFKVTFKAAREQRALLVHPDRGVTLDWDIKVDWGVKVTGFPEKTLIFKPAFAQYCLRISSPKGRLTAEALQAAVITFVVCTNAALLRRDYGPALYFVQMLRRCIRYYSWLLNYKPLLSSYLFAVHKHLEGQCHFHLASNWKEKKGEYKFHFHRVRGLFQDFELALRPIEKEFSASGCVAAYAQSPRSRYEMAKLYEKTIHFPTTYVNCLAQAYRGYHGIALCDQWLRSWNYKEEVTLIYFLKQIKLWKLCVQQDVNRGDRCLRLCQLMLVEDRLEKNLSEAALSPGGLACVNIMMAQVCHYKAAWLQTRQYDTLSVDHENDVRCIMWQQRLYSRRSRCVRVALLLLKSRQQERPLMSRACLLSCTKKLFADAVLQAILEQNQRRPVTQVLVTLMDLLPLALHPWLVPSRSFFGPTTYNLIVPQDETVHLNYIFAMLFYGTALIYFAMHRTMASRVEAEDADLKETFRLNGRYFLTLSMLYLADDAVAAAVVRTVADFALVFSKCFINPHVTPYSSPVGRHTAVVSCHSLLLPLLWELAASEDHSGDLFSGVDAVKVDEVHLPLSLEELNVRFDPDTVSLYKAALNKVQLEHEVKIPLDNVKRTALQRRPHTRTLKLDLYDVSEVIPLNAELDYRPHMPGLDEYGKTFRVEYFIDLQECTPQDTHALYTDAFVAQIIDNFEDKLVGPPQGLQQELDALLAVVTEHSSIILQVLKRRSKKVIPLVPYDVPMPSKISRSGVRRTLEEGAASHEGMTTIERLVRRLHALDVSFNYGELVSLLRGHLMTLNKTIEEKKQLWHINN</sequence>